<dbReference type="EMBL" id="BMIT01000005">
    <property type="protein sequence ID" value="GGE91331.1"/>
    <property type="molecule type" value="Genomic_DNA"/>
</dbReference>
<dbReference type="InterPro" id="IPR010982">
    <property type="entry name" value="Lambda_DNA-bd_dom_sf"/>
</dbReference>
<gene>
    <name evidence="2" type="ORF">GCM10008027_15220</name>
</gene>
<dbReference type="RefSeq" id="WP_188728119.1">
    <property type="nucleotide sequence ID" value="NZ_BMIT01000005.1"/>
</dbReference>
<feature type="domain" description="HTH cro/C1-type" evidence="1">
    <location>
        <begin position="15"/>
        <end position="69"/>
    </location>
</feature>
<accession>A0ABQ1TCS1</accession>
<dbReference type="SMART" id="SM00530">
    <property type="entry name" value="HTH_XRE"/>
    <property type="match status" value="1"/>
</dbReference>
<dbReference type="SUPFAM" id="SSF47413">
    <property type="entry name" value="lambda repressor-like DNA-binding domains"/>
    <property type="match status" value="1"/>
</dbReference>
<protein>
    <recommendedName>
        <fullName evidence="1">HTH cro/C1-type domain-containing protein</fullName>
    </recommendedName>
</protein>
<dbReference type="Pfam" id="PF01381">
    <property type="entry name" value="HTH_3"/>
    <property type="match status" value="1"/>
</dbReference>
<comment type="caution">
    <text evidence="2">The sequence shown here is derived from an EMBL/GenBank/DDBJ whole genome shotgun (WGS) entry which is preliminary data.</text>
</comment>
<dbReference type="Gene3D" id="1.10.260.40">
    <property type="entry name" value="lambda repressor-like DNA-binding domains"/>
    <property type="match status" value="1"/>
</dbReference>
<dbReference type="PROSITE" id="PS50943">
    <property type="entry name" value="HTH_CROC1"/>
    <property type="match status" value="1"/>
</dbReference>
<dbReference type="InterPro" id="IPR001387">
    <property type="entry name" value="Cro/C1-type_HTH"/>
</dbReference>
<evidence type="ECO:0000313" key="2">
    <source>
        <dbReference type="EMBL" id="GGE91331.1"/>
    </source>
</evidence>
<reference evidence="3" key="1">
    <citation type="journal article" date="2019" name="Int. J. Syst. Evol. Microbiol.">
        <title>The Global Catalogue of Microorganisms (GCM) 10K type strain sequencing project: providing services to taxonomists for standard genome sequencing and annotation.</title>
        <authorList>
            <consortium name="The Broad Institute Genomics Platform"/>
            <consortium name="The Broad Institute Genome Sequencing Center for Infectious Disease"/>
            <person name="Wu L."/>
            <person name="Ma J."/>
        </authorList>
    </citation>
    <scope>NUCLEOTIDE SEQUENCE [LARGE SCALE GENOMIC DNA]</scope>
    <source>
        <strain evidence="3">CGMCC 1.15394</strain>
    </source>
</reference>
<sequence>MIDQAEINTRIAKNLAKIRAERGFSLQKVGDFIGVSNQQISLFEKDKNRISAGQLYALALSFGIAIEEFFKPIE</sequence>
<evidence type="ECO:0000259" key="1">
    <source>
        <dbReference type="PROSITE" id="PS50943"/>
    </source>
</evidence>
<dbReference type="CDD" id="cd00093">
    <property type="entry name" value="HTH_XRE"/>
    <property type="match status" value="1"/>
</dbReference>
<name>A0ABQ1TCS1_9GAMM</name>
<keyword evidence="3" id="KW-1185">Reference proteome</keyword>
<evidence type="ECO:0000313" key="3">
    <source>
        <dbReference type="Proteomes" id="UP000638462"/>
    </source>
</evidence>
<dbReference type="Proteomes" id="UP000638462">
    <property type="component" value="Unassembled WGS sequence"/>
</dbReference>
<proteinExistence type="predicted"/>
<organism evidence="2 3">
    <name type="scientific">Pseudoalteromonas gelatinilytica</name>
    <dbReference type="NCBI Taxonomy" id="1703256"/>
    <lineage>
        <taxon>Bacteria</taxon>
        <taxon>Pseudomonadati</taxon>
        <taxon>Pseudomonadota</taxon>
        <taxon>Gammaproteobacteria</taxon>
        <taxon>Alteromonadales</taxon>
        <taxon>Pseudoalteromonadaceae</taxon>
        <taxon>Pseudoalteromonas</taxon>
    </lineage>
</organism>